<feature type="compositionally biased region" description="Basic residues" evidence="1">
    <location>
        <begin position="218"/>
        <end position="254"/>
    </location>
</feature>
<evidence type="ECO:0000313" key="3">
    <source>
        <dbReference type="EMBL" id="CEG32730.1"/>
    </source>
</evidence>
<dbReference type="Pfam" id="PF00534">
    <property type="entry name" value="Glycos_transf_1"/>
    <property type="match status" value="1"/>
</dbReference>
<dbReference type="Proteomes" id="UP000182110">
    <property type="component" value="Unassembled WGS sequence"/>
</dbReference>
<dbReference type="InterPro" id="IPR001296">
    <property type="entry name" value="Glyco_trans_1"/>
</dbReference>
<evidence type="ECO:0000313" key="4">
    <source>
        <dbReference type="Proteomes" id="UP000182110"/>
    </source>
</evidence>
<dbReference type="SUPFAM" id="SSF53756">
    <property type="entry name" value="UDP-Glycosyltransferase/glycogen phosphorylase"/>
    <property type="match status" value="1"/>
</dbReference>
<dbReference type="RefSeq" id="WP_072273024.1">
    <property type="nucleotide sequence ID" value="NZ_CCXW01000001.1"/>
</dbReference>
<organism evidence="3 4">
    <name type="scientific">Peribacillus simplex</name>
    <dbReference type="NCBI Taxonomy" id="1478"/>
    <lineage>
        <taxon>Bacteria</taxon>
        <taxon>Bacillati</taxon>
        <taxon>Bacillota</taxon>
        <taxon>Bacilli</taxon>
        <taxon>Bacillales</taxon>
        <taxon>Bacillaceae</taxon>
        <taxon>Peribacillus</taxon>
    </lineage>
</organism>
<sequence>MHVLYGGIELDLFPYSNRTLPTIGEIRVLSVGRLVDKKGFVTLIKAFKRIYTQYPNARLHIIGAGEDEKRIKSTIAEYNLKDVVILRGAMDSKQVSDELKKAHIFCLASQTAKNGDIEGIPNALKEAMASGLPVVSTRHAGIPELIEHQRTGYLAPEKNEMELAKGIQFFIENPDIWNDYTERARKVIEEKFDVNKQIIEQQRLYSLINTMKTETATKKKTKAATKKKTKAETKTKKKSKTKTKTKTEKSKKKK</sequence>
<name>A0AAN2PHE9_9BACI</name>
<reference evidence="3 4" key="1">
    <citation type="journal article" date="2014" name="Genome Announc.">
        <title>Genome Sequence of Bacillus simplex Strain P558, Isolated from a Human Fecal Sample.</title>
        <authorList>
            <person name="Croce O."/>
            <person name="Hugon P."/>
            <person name="Lagier J.C."/>
            <person name="Bibi F."/>
            <person name="Robert C."/>
            <person name="Azhar E.I."/>
            <person name="Raoult D."/>
            <person name="Fournier P.E."/>
        </authorList>
    </citation>
    <scope>NUCLEOTIDE SEQUENCE [LARGE SCALE GENOMIC DNA]</scope>
    <source>
        <strain evidence="3 4">P558</strain>
    </source>
</reference>
<dbReference type="GO" id="GO:0016757">
    <property type="term" value="F:glycosyltransferase activity"/>
    <property type="evidence" value="ECO:0007669"/>
    <property type="project" value="InterPro"/>
</dbReference>
<dbReference type="PANTHER" id="PTHR12526">
    <property type="entry name" value="GLYCOSYLTRANSFERASE"/>
    <property type="match status" value="1"/>
</dbReference>
<keyword evidence="3" id="KW-0808">Transferase</keyword>
<accession>A0AAN2PHE9</accession>
<protein>
    <submittedName>
        <fullName evidence="3">Group 1 glycosyl transferase</fullName>
    </submittedName>
</protein>
<dbReference type="Gene3D" id="3.40.50.2000">
    <property type="entry name" value="Glycogen Phosphorylase B"/>
    <property type="match status" value="1"/>
</dbReference>
<feature type="region of interest" description="Disordered" evidence="1">
    <location>
        <begin position="215"/>
        <end position="254"/>
    </location>
</feature>
<feature type="domain" description="Glycosyl transferase family 1" evidence="2">
    <location>
        <begin position="25"/>
        <end position="186"/>
    </location>
</feature>
<gene>
    <name evidence="3" type="ORF">BN1180_02896</name>
</gene>
<dbReference type="EMBL" id="CCXW01000001">
    <property type="protein sequence ID" value="CEG32730.1"/>
    <property type="molecule type" value="Genomic_DNA"/>
</dbReference>
<dbReference type="PANTHER" id="PTHR12526:SF630">
    <property type="entry name" value="GLYCOSYLTRANSFERASE"/>
    <property type="match status" value="1"/>
</dbReference>
<keyword evidence="4" id="KW-1185">Reference proteome</keyword>
<proteinExistence type="predicted"/>
<evidence type="ECO:0000259" key="2">
    <source>
        <dbReference type="Pfam" id="PF00534"/>
    </source>
</evidence>
<evidence type="ECO:0000256" key="1">
    <source>
        <dbReference type="SAM" id="MobiDB-lite"/>
    </source>
</evidence>
<dbReference type="AlphaFoldDB" id="A0AAN2PHE9"/>
<comment type="caution">
    <text evidence="3">The sequence shown here is derived from an EMBL/GenBank/DDBJ whole genome shotgun (WGS) entry which is preliminary data.</text>
</comment>